<protein>
    <recommendedName>
        <fullName evidence="5">Transmembrane protein</fullName>
    </recommendedName>
</protein>
<evidence type="ECO:0000256" key="1">
    <source>
        <dbReference type="SAM" id="MobiDB-lite"/>
    </source>
</evidence>
<organism evidence="3 4">
    <name type="scientific">Seminavis robusta</name>
    <dbReference type="NCBI Taxonomy" id="568900"/>
    <lineage>
        <taxon>Eukaryota</taxon>
        <taxon>Sar</taxon>
        <taxon>Stramenopiles</taxon>
        <taxon>Ochrophyta</taxon>
        <taxon>Bacillariophyta</taxon>
        <taxon>Bacillariophyceae</taxon>
        <taxon>Bacillariophycidae</taxon>
        <taxon>Naviculales</taxon>
        <taxon>Naviculaceae</taxon>
        <taxon>Seminavis</taxon>
    </lineage>
</organism>
<keyword evidence="2" id="KW-0472">Membrane</keyword>
<evidence type="ECO:0000313" key="3">
    <source>
        <dbReference type="EMBL" id="CAB9524765.1"/>
    </source>
</evidence>
<accession>A0A9N8EU58</accession>
<dbReference type="AlphaFoldDB" id="A0A9N8EU58"/>
<keyword evidence="2" id="KW-1133">Transmembrane helix</keyword>
<feature type="transmembrane region" description="Helical" evidence="2">
    <location>
        <begin position="73"/>
        <end position="94"/>
    </location>
</feature>
<sequence>MHSTGSFSSSSAMMTAQIHLVMGGTILDRTMPSVLRDERPLHRNRVLTELEWKDFLDDVQDAMSWSRHWYRCFQSWPVVLSLSVTLLSWLVWLWSSTLLLMLQRHQQEQEAHHNNETLRIANDHRNTTTTHNGSSTSDSVFWQYIWPDICLFLTLLSTFSLVLSGVHVSSTFPDRVSQVCKDYTAKYQSYYGVTFSLQQHKVVTKTRRRHHARHGASTSTAPTMQLMHYILVSRLPPEEVSTSMPLSTQPYQSMSTAPFFDMPRVLLPPANSHSNVRVPTTWTEERDEEEDTSYHNKNNNNNQGYSIGWNIDDDEEE</sequence>
<gene>
    <name evidence="3" type="ORF">SEMRO_1583_G283890.1</name>
</gene>
<feature type="transmembrane region" description="Helical" evidence="2">
    <location>
        <begin position="144"/>
        <end position="166"/>
    </location>
</feature>
<feature type="region of interest" description="Disordered" evidence="1">
    <location>
        <begin position="270"/>
        <end position="317"/>
    </location>
</feature>
<evidence type="ECO:0000256" key="2">
    <source>
        <dbReference type="SAM" id="Phobius"/>
    </source>
</evidence>
<dbReference type="EMBL" id="CAICTM010001581">
    <property type="protein sequence ID" value="CAB9524765.1"/>
    <property type="molecule type" value="Genomic_DNA"/>
</dbReference>
<reference evidence="3" key="1">
    <citation type="submission" date="2020-06" db="EMBL/GenBank/DDBJ databases">
        <authorList>
            <consortium name="Plant Systems Biology data submission"/>
        </authorList>
    </citation>
    <scope>NUCLEOTIDE SEQUENCE</scope>
    <source>
        <strain evidence="3">D6</strain>
    </source>
</reference>
<evidence type="ECO:0000313" key="4">
    <source>
        <dbReference type="Proteomes" id="UP001153069"/>
    </source>
</evidence>
<comment type="caution">
    <text evidence="3">The sequence shown here is derived from an EMBL/GenBank/DDBJ whole genome shotgun (WGS) entry which is preliminary data.</text>
</comment>
<keyword evidence="2" id="KW-0812">Transmembrane</keyword>
<keyword evidence="4" id="KW-1185">Reference proteome</keyword>
<proteinExistence type="predicted"/>
<name>A0A9N8EU58_9STRA</name>
<evidence type="ECO:0008006" key="5">
    <source>
        <dbReference type="Google" id="ProtNLM"/>
    </source>
</evidence>
<dbReference type="Proteomes" id="UP001153069">
    <property type="component" value="Unassembled WGS sequence"/>
</dbReference>